<evidence type="ECO:0000259" key="3">
    <source>
        <dbReference type="PROSITE" id="PS50003"/>
    </source>
</evidence>
<dbReference type="PANTHER" id="PTHR10048:SF14">
    <property type="entry name" value="LD28067P"/>
    <property type="match status" value="1"/>
</dbReference>
<evidence type="ECO:0000313" key="6">
    <source>
        <dbReference type="EMBL" id="KAF0701284.1"/>
    </source>
</evidence>
<dbReference type="AlphaFoldDB" id="A0A485KJP7"/>
<dbReference type="Pfam" id="PF00454">
    <property type="entry name" value="PI3_PI4_kinase"/>
    <property type="match status" value="1"/>
</dbReference>
<protein>
    <submittedName>
        <fullName evidence="7">Aste57867_8213 protein</fullName>
    </submittedName>
</protein>
<evidence type="ECO:0000259" key="5">
    <source>
        <dbReference type="PROSITE" id="PS51545"/>
    </source>
</evidence>
<evidence type="ECO:0000313" key="8">
    <source>
        <dbReference type="Proteomes" id="UP000332933"/>
    </source>
</evidence>
<dbReference type="PANTHER" id="PTHR10048">
    <property type="entry name" value="PHOSPHATIDYLINOSITOL KINASE"/>
    <property type="match status" value="1"/>
</dbReference>
<dbReference type="Proteomes" id="UP000332933">
    <property type="component" value="Unassembled WGS sequence"/>
</dbReference>
<dbReference type="InterPro" id="IPR011993">
    <property type="entry name" value="PH-like_dom_sf"/>
</dbReference>
<dbReference type="Gene3D" id="2.30.29.30">
    <property type="entry name" value="Pleckstrin-homology domain (PH domain)/Phosphotyrosine-binding domain (PTB)"/>
    <property type="match status" value="1"/>
</dbReference>
<dbReference type="SUPFAM" id="SSF56112">
    <property type="entry name" value="Protein kinase-like (PK-like)"/>
    <property type="match status" value="1"/>
</dbReference>
<dbReference type="GO" id="GO:0005886">
    <property type="term" value="C:plasma membrane"/>
    <property type="evidence" value="ECO:0007669"/>
    <property type="project" value="TreeGrafter"/>
</dbReference>
<dbReference type="InterPro" id="IPR036940">
    <property type="entry name" value="PI3/4_kinase_cat_sf"/>
</dbReference>
<dbReference type="PROSITE" id="PS51545">
    <property type="entry name" value="PIK_HELICAL"/>
    <property type="match status" value="1"/>
</dbReference>
<dbReference type="InterPro" id="IPR001263">
    <property type="entry name" value="PI3K_accessory_dom"/>
</dbReference>
<dbReference type="SUPFAM" id="SSF50729">
    <property type="entry name" value="PH domain-like"/>
    <property type="match status" value="1"/>
</dbReference>
<dbReference type="InterPro" id="IPR001849">
    <property type="entry name" value="PH_domain"/>
</dbReference>
<dbReference type="GO" id="GO:0016303">
    <property type="term" value="F:1-phosphatidylinositol-3-kinase activity"/>
    <property type="evidence" value="ECO:0007669"/>
    <property type="project" value="TreeGrafter"/>
</dbReference>
<dbReference type="InterPro" id="IPR000403">
    <property type="entry name" value="PI3/4_kinase_cat_dom"/>
</dbReference>
<evidence type="ECO:0000256" key="1">
    <source>
        <dbReference type="ARBA" id="ARBA00022679"/>
    </source>
</evidence>
<evidence type="ECO:0000256" key="2">
    <source>
        <dbReference type="ARBA" id="ARBA00022777"/>
    </source>
</evidence>
<dbReference type="EMBL" id="CAADRA010005115">
    <property type="protein sequence ID" value="VFT85100.1"/>
    <property type="molecule type" value="Genomic_DNA"/>
</dbReference>
<dbReference type="InterPro" id="IPR015433">
    <property type="entry name" value="PI3/4_kinase"/>
</dbReference>
<dbReference type="GO" id="GO:0005737">
    <property type="term" value="C:cytoplasm"/>
    <property type="evidence" value="ECO:0007669"/>
    <property type="project" value="TreeGrafter"/>
</dbReference>
<keyword evidence="2" id="KW-0418">Kinase</keyword>
<keyword evidence="8" id="KW-1185">Reference proteome</keyword>
<reference evidence="6" key="2">
    <citation type="submission" date="2019-06" db="EMBL/GenBank/DDBJ databases">
        <title>Genomics analysis of Aphanomyces spp. identifies a new class of oomycete effector associated with host adaptation.</title>
        <authorList>
            <person name="Gaulin E."/>
        </authorList>
    </citation>
    <scope>NUCLEOTIDE SEQUENCE</scope>
    <source>
        <strain evidence="6">CBS 578.67</strain>
    </source>
</reference>
<feature type="domain" description="PIK helical" evidence="5">
    <location>
        <begin position="562"/>
        <end position="742"/>
    </location>
</feature>
<reference evidence="7 8" key="1">
    <citation type="submission" date="2019-03" db="EMBL/GenBank/DDBJ databases">
        <authorList>
            <person name="Gaulin E."/>
            <person name="Dumas B."/>
        </authorList>
    </citation>
    <scope>NUCLEOTIDE SEQUENCE [LARGE SCALE GENOMIC DNA]</scope>
    <source>
        <strain evidence="7">CBS 568.67</strain>
    </source>
</reference>
<gene>
    <name evidence="7" type="primary">Aste57867_8213</name>
    <name evidence="6" type="ORF">As57867_008182</name>
    <name evidence="7" type="ORF">ASTE57867_8213</name>
</gene>
<dbReference type="PROSITE" id="PS50003">
    <property type="entry name" value="PH_DOMAIN"/>
    <property type="match status" value="1"/>
</dbReference>
<dbReference type="SUPFAM" id="SSF48371">
    <property type="entry name" value="ARM repeat"/>
    <property type="match status" value="1"/>
</dbReference>
<accession>A0A485KJP7</accession>
<sequence length="1098" mass="122741">MWSYGAQLVSEVAALHRDVSNNQVREIDSTMTVPSATRMPPIQASVRAHLQAFAPKNEPIKWSATILVDTQTQRNHKFKPKRRFLEIHGQVLWMGKHPTTMQVLLHLDDLTAVEPSCLEPHSLLLVTPTMFVLVVLHSEREYVRWRALLRHGRPLGYDTALHIKSLGDSPVLDTVLQPEWTLAECMEHMGLDTDKFAIHVYGTSQYWTNLSATVDEFAAPGGTLQLTAIPHAVPTPPRSASSSPPTTLNVRLHTICNLFDHLVAVRDGQRTLMDRPQASCVVRLELMEGAHVHCAVDTAPFDMAWDNSLYMDKSWYSLWNIPETLPPSWRLVCTIFVVDTQPQDDDASDERAWIKLGSTGVQVRAVDGKLVTGHCHLQLLDATADLQRGPLPLGVAHGAPSVHLECQWTDLEYVRRPSQMSLHDASILKQGTLYERSTSGGGLWSSQWTPRRCVVTSQGKVVVDTATTFSLENATLAVADKLNTTARRSVSGSKSTQKEHTTYAFTVEFANQTKATLVFGAPTRQARDDWLHTLRVAMPSSSRKSSADINWSFRGTSLSDDPDVLADDASSSLAWLLERIDRDPLFVLSSFQRALLWQHRATLPRHNFVVLPRLLACREWTHPSHADELAALLPSWAAPKHTSEYLCLLGRSLAHLTAVREFAIDRLSALDDAVLATVLPQLVQCMKWEPYAASHLVSWVVGRAVENPTVLGVPLFWALHVETYVPHYTQRFQMLLQAYLAAAGRSMRRLLQNQLDLARELQRLARDMQTLPTALDVHLRQRLCALNVQFAGRLTLPLHGACTLVQFVTSECRVLKSPKRPLWLTLETVGHDKVSVIFKAGDDVRQDMVSLQLFGLMQTLWADAGLSLHMQTYGCVATSPTSGFVEVVADAVTTAAIHKEGGVLGPLQEERFAKWLETQNPSPTDLMAALDMFRRSCAGACVATYVLGIGDRHNDNIMMTRRGVYFHIDFGHFLGHCKYHMNFKRDQTPFVFTKEMAFALGGIDSPLYQSFVGLCGLAYNELRQHLHLLTTWLVAMLPANMPELQDTHAIYHVVEALAMDLTPAQASTEFACQIHACLGHPYKRIDNTIHNLVHLLRT</sequence>
<feature type="domain" description="PI3K/PI4K catalytic" evidence="4">
    <location>
        <begin position="808"/>
        <end position="1082"/>
    </location>
</feature>
<dbReference type="EMBL" id="VJMH01005094">
    <property type="protein sequence ID" value="KAF0701284.1"/>
    <property type="molecule type" value="Genomic_DNA"/>
</dbReference>
<proteinExistence type="predicted"/>
<dbReference type="GO" id="GO:0016477">
    <property type="term" value="P:cell migration"/>
    <property type="evidence" value="ECO:0007669"/>
    <property type="project" value="TreeGrafter"/>
</dbReference>
<evidence type="ECO:0000259" key="4">
    <source>
        <dbReference type="PROSITE" id="PS50290"/>
    </source>
</evidence>
<dbReference type="GO" id="GO:0035005">
    <property type="term" value="F:1-phosphatidylinositol-4-phosphate 3-kinase activity"/>
    <property type="evidence" value="ECO:0007669"/>
    <property type="project" value="TreeGrafter"/>
</dbReference>
<dbReference type="Pfam" id="PF00613">
    <property type="entry name" value="PI3Ka"/>
    <property type="match status" value="1"/>
</dbReference>
<dbReference type="InterPro" id="IPR042236">
    <property type="entry name" value="PI3K_accessory_sf"/>
</dbReference>
<dbReference type="SMART" id="SM00233">
    <property type="entry name" value="PH"/>
    <property type="match status" value="2"/>
</dbReference>
<dbReference type="Gene3D" id="3.30.1010.10">
    <property type="entry name" value="Phosphatidylinositol 3-kinase Catalytic Subunit, Chain A, domain 4"/>
    <property type="match status" value="1"/>
</dbReference>
<dbReference type="SMART" id="SM00145">
    <property type="entry name" value="PI3Ka"/>
    <property type="match status" value="1"/>
</dbReference>
<organism evidence="7 8">
    <name type="scientific">Aphanomyces stellatus</name>
    <dbReference type="NCBI Taxonomy" id="120398"/>
    <lineage>
        <taxon>Eukaryota</taxon>
        <taxon>Sar</taxon>
        <taxon>Stramenopiles</taxon>
        <taxon>Oomycota</taxon>
        <taxon>Saprolegniomycetes</taxon>
        <taxon>Saprolegniales</taxon>
        <taxon>Verrucalvaceae</taxon>
        <taxon>Aphanomyces</taxon>
    </lineage>
</organism>
<dbReference type="Gene3D" id="1.10.1070.11">
    <property type="entry name" value="Phosphatidylinositol 3-/4-kinase, catalytic domain"/>
    <property type="match status" value="1"/>
</dbReference>
<dbReference type="PROSITE" id="PS50290">
    <property type="entry name" value="PI3_4_KINASE_3"/>
    <property type="match status" value="1"/>
</dbReference>
<dbReference type="GO" id="GO:0005942">
    <property type="term" value="C:phosphatidylinositol 3-kinase complex"/>
    <property type="evidence" value="ECO:0007669"/>
    <property type="project" value="TreeGrafter"/>
</dbReference>
<name>A0A485KJP7_9STRA</name>
<dbReference type="GO" id="GO:0043491">
    <property type="term" value="P:phosphatidylinositol 3-kinase/protein kinase B signal transduction"/>
    <property type="evidence" value="ECO:0007669"/>
    <property type="project" value="TreeGrafter"/>
</dbReference>
<dbReference type="InterPro" id="IPR011009">
    <property type="entry name" value="Kinase-like_dom_sf"/>
</dbReference>
<dbReference type="GO" id="GO:0048015">
    <property type="term" value="P:phosphatidylinositol-mediated signaling"/>
    <property type="evidence" value="ECO:0007669"/>
    <property type="project" value="TreeGrafter"/>
</dbReference>
<evidence type="ECO:0000313" key="7">
    <source>
        <dbReference type="EMBL" id="VFT85100.1"/>
    </source>
</evidence>
<dbReference type="InterPro" id="IPR018936">
    <property type="entry name" value="PI3/4_kinase_CS"/>
</dbReference>
<dbReference type="SMART" id="SM00146">
    <property type="entry name" value="PI3Kc"/>
    <property type="match status" value="1"/>
</dbReference>
<dbReference type="InterPro" id="IPR016024">
    <property type="entry name" value="ARM-type_fold"/>
</dbReference>
<dbReference type="OrthoDB" id="67688at2759"/>
<keyword evidence="1" id="KW-0808">Transferase</keyword>
<dbReference type="PROSITE" id="PS00916">
    <property type="entry name" value="PI3_4_KINASE_2"/>
    <property type="match status" value="1"/>
</dbReference>
<dbReference type="Gene3D" id="1.25.40.70">
    <property type="entry name" value="Phosphatidylinositol 3-kinase, accessory domain (PIK)"/>
    <property type="match status" value="1"/>
</dbReference>
<dbReference type="PROSITE" id="PS00915">
    <property type="entry name" value="PI3_4_KINASE_1"/>
    <property type="match status" value="1"/>
</dbReference>
<feature type="domain" description="PH" evidence="3">
    <location>
        <begin position="426"/>
        <end position="539"/>
    </location>
</feature>